<sequence>MSSTAATTTFGVPLPLTTTFTPAPSCFSTYVSNGTNTVFYLGPIGDLACYPSGWALNSTNYFSPGHCPSGYFGVTTSLNSINTLVETVVTCCPSDYEYVLSPFITNYYCTQGFDFTTVTALKVNDGTTAETVGSYVFGAVNAASVQVRWQSTDFQGSSASSMSTSSSSTSSSSSSSSSTSSQSGVKIGIGVGVPLGILLLLSMLIAFIFWRRTRQTRHPQSDQPTEHNLNDLSSAFIGVPKAELPAPAPTISQLTSEPNLPLATYGRLSNQDYVPVELDGSRNVH</sequence>
<keyword evidence="4" id="KW-1185">Reference proteome</keyword>
<dbReference type="AlphaFoldDB" id="A0A2J6SAF4"/>
<accession>A0A2J6SAF4</accession>
<keyword evidence="2" id="KW-1133">Transmembrane helix</keyword>
<keyword evidence="2" id="KW-0812">Transmembrane</keyword>
<evidence type="ECO:0008006" key="5">
    <source>
        <dbReference type="Google" id="ProtNLM"/>
    </source>
</evidence>
<dbReference type="EMBL" id="KZ613938">
    <property type="protein sequence ID" value="PMD47738.1"/>
    <property type="molecule type" value="Genomic_DNA"/>
</dbReference>
<keyword evidence="2" id="KW-0472">Membrane</keyword>
<protein>
    <recommendedName>
        <fullName evidence="5">Mid2 domain-containing protein</fullName>
    </recommendedName>
</protein>
<dbReference type="Proteomes" id="UP000235786">
    <property type="component" value="Unassembled WGS sequence"/>
</dbReference>
<evidence type="ECO:0000313" key="4">
    <source>
        <dbReference type="Proteomes" id="UP000235786"/>
    </source>
</evidence>
<evidence type="ECO:0000256" key="1">
    <source>
        <dbReference type="SAM" id="MobiDB-lite"/>
    </source>
</evidence>
<dbReference type="OrthoDB" id="3555899at2759"/>
<evidence type="ECO:0000256" key="2">
    <source>
        <dbReference type="SAM" id="Phobius"/>
    </source>
</evidence>
<dbReference type="STRING" id="1149755.A0A2J6SAF4"/>
<reference evidence="3 4" key="1">
    <citation type="submission" date="2016-04" db="EMBL/GenBank/DDBJ databases">
        <title>A degradative enzymes factory behind the ericoid mycorrhizal symbiosis.</title>
        <authorList>
            <consortium name="DOE Joint Genome Institute"/>
            <person name="Martino E."/>
            <person name="Morin E."/>
            <person name="Grelet G."/>
            <person name="Kuo A."/>
            <person name="Kohler A."/>
            <person name="Daghino S."/>
            <person name="Barry K."/>
            <person name="Choi C."/>
            <person name="Cichocki N."/>
            <person name="Clum A."/>
            <person name="Copeland A."/>
            <person name="Hainaut M."/>
            <person name="Haridas S."/>
            <person name="Labutti K."/>
            <person name="Lindquist E."/>
            <person name="Lipzen A."/>
            <person name="Khouja H.-R."/>
            <person name="Murat C."/>
            <person name="Ohm R."/>
            <person name="Olson A."/>
            <person name="Spatafora J."/>
            <person name="Veneault-Fourrey C."/>
            <person name="Henrissat B."/>
            <person name="Grigoriev I."/>
            <person name="Martin F."/>
            <person name="Perotto S."/>
        </authorList>
    </citation>
    <scope>NUCLEOTIDE SEQUENCE [LARGE SCALE GENOMIC DNA]</scope>
    <source>
        <strain evidence="3 4">F</strain>
    </source>
</reference>
<organism evidence="3 4">
    <name type="scientific">Hyaloscypha variabilis (strain UAMH 11265 / GT02V1 / F)</name>
    <name type="common">Meliniomyces variabilis</name>
    <dbReference type="NCBI Taxonomy" id="1149755"/>
    <lineage>
        <taxon>Eukaryota</taxon>
        <taxon>Fungi</taxon>
        <taxon>Dikarya</taxon>
        <taxon>Ascomycota</taxon>
        <taxon>Pezizomycotina</taxon>
        <taxon>Leotiomycetes</taxon>
        <taxon>Helotiales</taxon>
        <taxon>Hyaloscyphaceae</taxon>
        <taxon>Hyaloscypha</taxon>
        <taxon>Hyaloscypha variabilis</taxon>
    </lineage>
</organism>
<feature type="region of interest" description="Disordered" evidence="1">
    <location>
        <begin position="156"/>
        <end position="184"/>
    </location>
</feature>
<gene>
    <name evidence="3" type="ORF">L207DRAFT_163277</name>
</gene>
<feature type="compositionally biased region" description="Low complexity" evidence="1">
    <location>
        <begin position="157"/>
        <end position="184"/>
    </location>
</feature>
<evidence type="ECO:0000313" key="3">
    <source>
        <dbReference type="EMBL" id="PMD47738.1"/>
    </source>
</evidence>
<proteinExistence type="predicted"/>
<feature type="transmembrane region" description="Helical" evidence="2">
    <location>
        <begin position="187"/>
        <end position="210"/>
    </location>
</feature>
<name>A0A2J6SAF4_HYAVF</name>